<protein>
    <submittedName>
        <fullName evidence="2">Uncharacterized protein</fullName>
    </submittedName>
</protein>
<evidence type="ECO:0000256" key="1">
    <source>
        <dbReference type="SAM" id="Phobius"/>
    </source>
</evidence>
<proteinExistence type="predicted"/>
<organism evidence="2 3">
    <name type="scientific">Planococcus koreensis</name>
    <dbReference type="NCBI Taxonomy" id="112331"/>
    <lineage>
        <taxon>Bacteria</taxon>
        <taxon>Bacillati</taxon>
        <taxon>Bacillota</taxon>
        <taxon>Bacilli</taxon>
        <taxon>Bacillales</taxon>
        <taxon>Caryophanaceae</taxon>
        <taxon>Planococcus</taxon>
    </lineage>
</organism>
<accession>A0A7W8CQL7</accession>
<dbReference type="AlphaFoldDB" id="A0A7W8CQL7"/>
<evidence type="ECO:0000313" key="2">
    <source>
        <dbReference type="EMBL" id="MBB5178743.1"/>
    </source>
</evidence>
<keyword evidence="3" id="KW-1185">Reference proteome</keyword>
<dbReference type="RefSeq" id="WP_175580253.1">
    <property type="nucleotide sequence ID" value="NZ_JACHHE010000001.1"/>
</dbReference>
<feature type="transmembrane region" description="Helical" evidence="1">
    <location>
        <begin position="21"/>
        <end position="43"/>
    </location>
</feature>
<dbReference type="EMBL" id="JACHHE010000001">
    <property type="protein sequence ID" value="MBB5178743.1"/>
    <property type="molecule type" value="Genomic_DNA"/>
</dbReference>
<comment type="caution">
    <text evidence="2">The sequence shown here is derived from an EMBL/GenBank/DDBJ whole genome shotgun (WGS) entry which is preliminary data.</text>
</comment>
<sequence>MKSFIDDLAGAIFDILNLFCYFLAGGVIVSGAMFAIVGIANFITGN</sequence>
<evidence type="ECO:0000313" key="3">
    <source>
        <dbReference type="Proteomes" id="UP000525923"/>
    </source>
</evidence>
<reference evidence="2 3" key="1">
    <citation type="submission" date="2020-08" db="EMBL/GenBank/DDBJ databases">
        <title>Genomic Encyclopedia of Type Strains, Phase IV (KMG-IV): sequencing the most valuable type-strain genomes for metagenomic binning, comparative biology and taxonomic classification.</title>
        <authorList>
            <person name="Goeker M."/>
        </authorList>
    </citation>
    <scope>NUCLEOTIDE SEQUENCE [LARGE SCALE GENOMIC DNA]</scope>
    <source>
        <strain evidence="2 3">DSM 15895</strain>
    </source>
</reference>
<keyword evidence="1" id="KW-0812">Transmembrane</keyword>
<gene>
    <name evidence="2" type="ORF">HNQ44_000165</name>
</gene>
<dbReference type="Proteomes" id="UP000525923">
    <property type="component" value="Unassembled WGS sequence"/>
</dbReference>
<keyword evidence="1" id="KW-1133">Transmembrane helix</keyword>
<keyword evidence="1" id="KW-0472">Membrane</keyword>
<name>A0A7W8CQL7_9BACL</name>